<comment type="caution">
    <text evidence="1">The sequence shown here is derived from an EMBL/GenBank/DDBJ whole genome shotgun (WGS) entry which is preliminary data.</text>
</comment>
<dbReference type="AlphaFoldDB" id="A0A0F9PIX4"/>
<protein>
    <submittedName>
        <fullName evidence="1">Uncharacterized protein</fullName>
    </submittedName>
</protein>
<evidence type="ECO:0000313" key="1">
    <source>
        <dbReference type="EMBL" id="KKN24442.1"/>
    </source>
</evidence>
<reference evidence="1" key="1">
    <citation type="journal article" date="2015" name="Nature">
        <title>Complex archaea that bridge the gap between prokaryotes and eukaryotes.</title>
        <authorList>
            <person name="Spang A."/>
            <person name="Saw J.H."/>
            <person name="Jorgensen S.L."/>
            <person name="Zaremba-Niedzwiedzka K."/>
            <person name="Martijn J."/>
            <person name="Lind A.E."/>
            <person name="van Eijk R."/>
            <person name="Schleper C."/>
            <person name="Guy L."/>
            <person name="Ettema T.J."/>
        </authorList>
    </citation>
    <scope>NUCLEOTIDE SEQUENCE</scope>
</reference>
<proteinExistence type="predicted"/>
<dbReference type="EMBL" id="LAZR01002883">
    <property type="protein sequence ID" value="KKN24442.1"/>
    <property type="molecule type" value="Genomic_DNA"/>
</dbReference>
<organism evidence="1">
    <name type="scientific">marine sediment metagenome</name>
    <dbReference type="NCBI Taxonomy" id="412755"/>
    <lineage>
        <taxon>unclassified sequences</taxon>
        <taxon>metagenomes</taxon>
        <taxon>ecological metagenomes</taxon>
    </lineage>
</organism>
<gene>
    <name evidence="1" type="ORF">LCGC14_0895120</name>
</gene>
<accession>A0A0F9PIX4</accession>
<sequence>MPCEHNQSVSTHGKCNICGAQLHPSEALETRAVSRLVSKDAAALAEMKEVLDHDSGDNKAT</sequence>
<name>A0A0F9PIX4_9ZZZZ</name>